<evidence type="ECO:0000259" key="1">
    <source>
        <dbReference type="Pfam" id="PF05368"/>
    </source>
</evidence>
<dbReference type="InterPro" id="IPR008030">
    <property type="entry name" value="NmrA-like"/>
</dbReference>
<name>S7PY76_GLOTA</name>
<dbReference type="STRING" id="670483.S7PY76"/>
<dbReference type="EMBL" id="KB469307">
    <property type="protein sequence ID" value="EPQ52468.1"/>
    <property type="molecule type" value="Genomic_DNA"/>
</dbReference>
<dbReference type="PANTHER" id="PTHR48079">
    <property type="entry name" value="PROTEIN YEEZ"/>
    <property type="match status" value="1"/>
</dbReference>
<dbReference type="Pfam" id="PF05368">
    <property type="entry name" value="NmrA"/>
    <property type="match status" value="1"/>
</dbReference>
<feature type="domain" description="NmrA-like" evidence="1">
    <location>
        <begin position="5"/>
        <end position="81"/>
    </location>
</feature>
<reference evidence="2 3" key="1">
    <citation type="journal article" date="2012" name="Science">
        <title>The Paleozoic origin of enzymatic lignin decomposition reconstructed from 31 fungal genomes.</title>
        <authorList>
            <person name="Floudas D."/>
            <person name="Binder M."/>
            <person name="Riley R."/>
            <person name="Barry K."/>
            <person name="Blanchette R.A."/>
            <person name="Henrissat B."/>
            <person name="Martinez A.T."/>
            <person name="Otillar R."/>
            <person name="Spatafora J.W."/>
            <person name="Yadav J.S."/>
            <person name="Aerts A."/>
            <person name="Benoit I."/>
            <person name="Boyd A."/>
            <person name="Carlson A."/>
            <person name="Copeland A."/>
            <person name="Coutinho P.M."/>
            <person name="de Vries R.P."/>
            <person name="Ferreira P."/>
            <person name="Findley K."/>
            <person name="Foster B."/>
            <person name="Gaskell J."/>
            <person name="Glotzer D."/>
            <person name="Gorecki P."/>
            <person name="Heitman J."/>
            <person name="Hesse C."/>
            <person name="Hori C."/>
            <person name="Igarashi K."/>
            <person name="Jurgens J.A."/>
            <person name="Kallen N."/>
            <person name="Kersten P."/>
            <person name="Kohler A."/>
            <person name="Kuees U."/>
            <person name="Kumar T.K.A."/>
            <person name="Kuo A."/>
            <person name="LaButti K."/>
            <person name="Larrondo L.F."/>
            <person name="Lindquist E."/>
            <person name="Ling A."/>
            <person name="Lombard V."/>
            <person name="Lucas S."/>
            <person name="Lundell T."/>
            <person name="Martin R."/>
            <person name="McLaughlin D.J."/>
            <person name="Morgenstern I."/>
            <person name="Morin E."/>
            <person name="Murat C."/>
            <person name="Nagy L.G."/>
            <person name="Nolan M."/>
            <person name="Ohm R.A."/>
            <person name="Patyshakuliyeva A."/>
            <person name="Rokas A."/>
            <person name="Ruiz-Duenas F.J."/>
            <person name="Sabat G."/>
            <person name="Salamov A."/>
            <person name="Samejima M."/>
            <person name="Schmutz J."/>
            <person name="Slot J.C."/>
            <person name="St John F."/>
            <person name="Stenlid J."/>
            <person name="Sun H."/>
            <person name="Sun S."/>
            <person name="Syed K."/>
            <person name="Tsang A."/>
            <person name="Wiebenga A."/>
            <person name="Young D."/>
            <person name="Pisabarro A."/>
            <person name="Eastwood D.C."/>
            <person name="Martin F."/>
            <person name="Cullen D."/>
            <person name="Grigoriev I.V."/>
            <person name="Hibbett D.S."/>
        </authorList>
    </citation>
    <scope>NUCLEOTIDE SEQUENCE [LARGE SCALE GENOMIC DNA]</scope>
    <source>
        <strain evidence="2 3">ATCC 11539</strain>
    </source>
</reference>
<dbReference type="OMA" id="WGERAYY"/>
<protein>
    <submittedName>
        <fullName evidence="2">NAD P-binding protein</fullName>
    </submittedName>
</protein>
<dbReference type="InterPro" id="IPR051783">
    <property type="entry name" value="NAD(P)-dependent_oxidoreduct"/>
</dbReference>
<dbReference type="OrthoDB" id="10262413at2759"/>
<organism evidence="2 3">
    <name type="scientific">Gloeophyllum trabeum (strain ATCC 11539 / FP-39264 / Madison 617)</name>
    <name type="common">Brown rot fungus</name>
    <dbReference type="NCBI Taxonomy" id="670483"/>
    <lineage>
        <taxon>Eukaryota</taxon>
        <taxon>Fungi</taxon>
        <taxon>Dikarya</taxon>
        <taxon>Basidiomycota</taxon>
        <taxon>Agaricomycotina</taxon>
        <taxon>Agaricomycetes</taxon>
        <taxon>Gloeophyllales</taxon>
        <taxon>Gloeophyllaceae</taxon>
        <taxon>Gloeophyllum</taxon>
    </lineage>
</organism>
<dbReference type="GO" id="GO:0005737">
    <property type="term" value="C:cytoplasm"/>
    <property type="evidence" value="ECO:0007669"/>
    <property type="project" value="TreeGrafter"/>
</dbReference>
<evidence type="ECO:0000313" key="3">
    <source>
        <dbReference type="Proteomes" id="UP000030669"/>
    </source>
</evidence>
<dbReference type="KEGG" id="gtr:GLOTRDRAFT_79554"/>
<proteinExistence type="predicted"/>
<sequence>MGGTTNIFLTGSTGYIGGTVLQRLLAHPERESFNISVLVRNAEKAKLLENFGVTTVVGSHSDLEKLEQAAASADVVFAIADCDDLKAATAILSGLKKRHAETGEQPILIHTSGTGVLADNAQGKYASDLVYSDLDIPLIETLKPTQPHRWVDIAIVEAGKQGYARTHIVLPGVIFGLGHGPLFETGICNQHSMELPTILQIGWHRGRAGIIGEGRNIWPLSHIDDTADLYIVLFDAARKRKDVACGREGFYFVENGHFSVYEATKAVGHVLVELGRAKTAEPTPFTPEELDKYFAGVQVLFMGTNSVCKAERSRALGWRPTKTKQDMLESIRPEADALIKNGRIEDAFHIRGLLAQYVDL</sequence>
<dbReference type="Gene3D" id="3.40.50.720">
    <property type="entry name" value="NAD(P)-binding Rossmann-like Domain"/>
    <property type="match status" value="1"/>
</dbReference>
<dbReference type="eggNOG" id="KOG1502">
    <property type="taxonomic scope" value="Eukaryota"/>
</dbReference>
<gene>
    <name evidence="2" type="ORF">GLOTRDRAFT_79554</name>
</gene>
<dbReference type="RefSeq" id="XP_007868780.1">
    <property type="nucleotide sequence ID" value="XM_007870589.1"/>
</dbReference>
<dbReference type="AlphaFoldDB" id="S7PY76"/>
<evidence type="ECO:0000313" key="2">
    <source>
        <dbReference type="EMBL" id="EPQ52468.1"/>
    </source>
</evidence>
<dbReference type="Proteomes" id="UP000030669">
    <property type="component" value="Unassembled WGS sequence"/>
</dbReference>
<dbReference type="SUPFAM" id="SSF51735">
    <property type="entry name" value="NAD(P)-binding Rossmann-fold domains"/>
    <property type="match status" value="1"/>
</dbReference>
<dbReference type="InterPro" id="IPR036291">
    <property type="entry name" value="NAD(P)-bd_dom_sf"/>
</dbReference>
<accession>S7PY76</accession>
<keyword evidence="3" id="KW-1185">Reference proteome</keyword>
<dbReference type="HOGENOM" id="CLU_007383_12_1_1"/>
<dbReference type="GeneID" id="19308894"/>
<dbReference type="GO" id="GO:0004029">
    <property type="term" value="F:aldehyde dehydrogenase (NAD+) activity"/>
    <property type="evidence" value="ECO:0007669"/>
    <property type="project" value="TreeGrafter"/>
</dbReference>
<dbReference type="PANTHER" id="PTHR48079:SF6">
    <property type="entry name" value="NAD(P)-BINDING DOMAIN-CONTAINING PROTEIN-RELATED"/>
    <property type="match status" value="1"/>
</dbReference>